<proteinExistence type="predicted"/>
<protein>
    <recommendedName>
        <fullName evidence="1">PD-(D/E)XK endonuclease-like domain-containing protein</fullName>
    </recommendedName>
</protein>
<dbReference type="InterPro" id="IPR038726">
    <property type="entry name" value="PDDEXK_AddAB-type"/>
</dbReference>
<reference evidence="2 3" key="1">
    <citation type="journal article" date="2016" name="Nat. Commun.">
        <title>Thousands of microbial genomes shed light on interconnected biogeochemical processes in an aquifer system.</title>
        <authorList>
            <person name="Anantharaman K."/>
            <person name="Brown C.T."/>
            <person name="Hug L.A."/>
            <person name="Sharon I."/>
            <person name="Castelle C.J."/>
            <person name="Probst A.J."/>
            <person name="Thomas B.C."/>
            <person name="Singh A."/>
            <person name="Wilkins M.J."/>
            <person name="Karaoz U."/>
            <person name="Brodie E.L."/>
            <person name="Williams K.H."/>
            <person name="Hubbard S.S."/>
            <person name="Banfield J.F."/>
        </authorList>
    </citation>
    <scope>NUCLEOTIDE SEQUENCE [LARGE SCALE GENOMIC DNA]</scope>
</reference>
<evidence type="ECO:0000313" key="2">
    <source>
        <dbReference type="EMBL" id="OHA53513.1"/>
    </source>
</evidence>
<dbReference type="Proteomes" id="UP000177865">
    <property type="component" value="Unassembled WGS sequence"/>
</dbReference>
<comment type="caution">
    <text evidence="2">The sequence shown here is derived from an EMBL/GenBank/DDBJ whole genome shotgun (WGS) entry which is preliminary data.</text>
</comment>
<dbReference type="AlphaFoldDB" id="A0A1G2PYX8"/>
<dbReference type="EMBL" id="MHSZ01000014">
    <property type="protein sequence ID" value="OHA53513.1"/>
    <property type="molecule type" value="Genomic_DNA"/>
</dbReference>
<gene>
    <name evidence="2" type="ORF">A2991_03905</name>
</gene>
<evidence type="ECO:0000313" key="3">
    <source>
        <dbReference type="Proteomes" id="UP000177865"/>
    </source>
</evidence>
<dbReference type="InterPro" id="IPR011604">
    <property type="entry name" value="PDDEXK-like_dom_sf"/>
</dbReference>
<dbReference type="Pfam" id="PF12705">
    <property type="entry name" value="PDDEXK_1"/>
    <property type="match status" value="1"/>
</dbReference>
<dbReference type="Gene3D" id="3.90.320.10">
    <property type="match status" value="1"/>
</dbReference>
<name>A0A1G2PYX8_9BACT</name>
<feature type="domain" description="PD-(D/E)XK endonuclease-like" evidence="1">
    <location>
        <begin position="2"/>
        <end position="233"/>
    </location>
</feature>
<evidence type="ECO:0000259" key="1">
    <source>
        <dbReference type="Pfam" id="PF12705"/>
    </source>
</evidence>
<organism evidence="2 3">
    <name type="scientific">Candidatus Terrybacteria bacterium RIFCSPLOWO2_01_FULL_58_14</name>
    <dbReference type="NCBI Taxonomy" id="1802369"/>
    <lineage>
        <taxon>Bacteria</taxon>
        <taxon>Candidatus Terryibacteriota</taxon>
    </lineage>
</organism>
<dbReference type="SUPFAM" id="SSF52980">
    <property type="entry name" value="Restriction endonuclease-like"/>
    <property type="match status" value="1"/>
</dbReference>
<dbReference type="InterPro" id="IPR011335">
    <property type="entry name" value="Restrct_endonuc-II-like"/>
</dbReference>
<sequence>MRVSYTQLDTYKQCPRKFKFYIDRAPQDFSRTTALRFGTAVHKALEFAYAKRYQAPPVERVIAYYRKIMDEETDPDVRELFIRGIPALERYIAANDPRKLRVLAVEQKFVVPLTDAHEMVGVIDRLDMLPDGSFEIIDYKSGKIPDARKLSENWQIAIYQFVKQQQLQTKRIQVSLVYILYDGHKLTYRFGRDELGRIREAILRQVAEMERDTTFPTHVTSWCATCPYQPICPAWSHQRAAREVVTGKEREEELVDIQARVDRLLEIMAQQKRLAEEAAALKQALAQYAKGRNLTRLFSDLGTVSLSFRRRAAYDVVQLVEVLREDLLRKIVKTVDIKKLERALPYLKPEERERIEHFRREEERASVVARPRMDEDTEALLTP</sequence>
<accession>A0A1G2PYX8</accession>